<reference evidence="3" key="1">
    <citation type="submission" date="2022-11" db="UniProtKB">
        <authorList>
            <consortium name="WormBaseParasite"/>
        </authorList>
    </citation>
    <scope>IDENTIFICATION</scope>
</reference>
<feature type="compositionally biased region" description="Polar residues" evidence="1">
    <location>
        <begin position="81"/>
        <end position="101"/>
    </location>
</feature>
<evidence type="ECO:0000313" key="2">
    <source>
        <dbReference type="Proteomes" id="UP000887565"/>
    </source>
</evidence>
<sequence>MDVGYLLEANHYDEIKAELQALRQAAHLSKHSEAKNEDTVAKKSKTESDAHKEKIYKLSNDNEASIDNEGPMIISPVGSPTPGTSTESQPKSRNTSSQSSLDRFCGPSRQMPSIDQLMFSWLADATLPYLTIDNPRFRVLIEAVNAVTYKHAIPQEGKMRLAVGPKTLCLGIKLIWNELQKRIRELVDLTITEIIVILEHEMEKNKCHISTGGMFTAFSKIERSSTIKVLVKLNSSSFLRHNLYKLLPISRLMRA</sequence>
<dbReference type="WBParaSite" id="nRc.2.0.1.t09239-RA">
    <property type="protein sequence ID" value="nRc.2.0.1.t09239-RA"/>
    <property type="gene ID" value="nRc.2.0.1.g09239"/>
</dbReference>
<keyword evidence="2" id="KW-1185">Reference proteome</keyword>
<evidence type="ECO:0000313" key="3">
    <source>
        <dbReference type="WBParaSite" id="nRc.2.0.1.t09239-RA"/>
    </source>
</evidence>
<evidence type="ECO:0000256" key="1">
    <source>
        <dbReference type="SAM" id="MobiDB-lite"/>
    </source>
</evidence>
<protein>
    <submittedName>
        <fullName evidence="3">Uncharacterized protein</fullName>
    </submittedName>
</protein>
<name>A0A915I7C1_ROMCU</name>
<feature type="compositionally biased region" description="Basic and acidic residues" evidence="1">
    <location>
        <begin position="30"/>
        <end position="56"/>
    </location>
</feature>
<organism evidence="2 3">
    <name type="scientific">Romanomermis culicivorax</name>
    <name type="common">Nematode worm</name>
    <dbReference type="NCBI Taxonomy" id="13658"/>
    <lineage>
        <taxon>Eukaryota</taxon>
        <taxon>Metazoa</taxon>
        <taxon>Ecdysozoa</taxon>
        <taxon>Nematoda</taxon>
        <taxon>Enoplea</taxon>
        <taxon>Dorylaimia</taxon>
        <taxon>Mermithida</taxon>
        <taxon>Mermithoidea</taxon>
        <taxon>Mermithidae</taxon>
        <taxon>Romanomermis</taxon>
    </lineage>
</organism>
<dbReference type="Proteomes" id="UP000887565">
    <property type="component" value="Unplaced"/>
</dbReference>
<feature type="region of interest" description="Disordered" evidence="1">
    <location>
        <begin position="27"/>
        <end position="105"/>
    </location>
</feature>
<proteinExistence type="predicted"/>
<accession>A0A915I7C1</accession>
<dbReference type="AlphaFoldDB" id="A0A915I7C1"/>